<organism evidence="1 2">
    <name type="scientific">Rhabditophanes sp. KR3021</name>
    <dbReference type="NCBI Taxonomy" id="114890"/>
    <lineage>
        <taxon>Eukaryota</taxon>
        <taxon>Metazoa</taxon>
        <taxon>Ecdysozoa</taxon>
        <taxon>Nematoda</taxon>
        <taxon>Chromadorea</taxon>
        <taxon>Rhabditida</taxon>
        <taxon>Tylenchina</taxon>
        <taxon>Panagrolaimomorpha</taxon>
        <taxon>Strongyloidoidea</taxon>
        <taxon>Alloionematidae</taxon>
        <taxon>Rhabditophanes</taxon>
    </lineage>
</organism>
<protein>
    <submittedName>
        <fullName evidence="2">Mitochondrial carrier protein</fullName>
    </submittedName>
</protein>
<evidence type="ECO:0000313" key="2">
    <source>
        <dbReference type="WBParaSite" id="RSKR_0000808300.1"/>
    </source>
</evidence>
<dbReference type="WBParaSite" id="RSKR_0000808300.1">
    <property type="protein sequence ID" value="RSKR_0000808300.1"/>
    <property type="gene ID" value="RSKR_0000808300"/>
</dbReference>
<name>A0AC35U709_9BILA</name>
<dbReference type="Proteomes" id="UP000095286">
    <property type="component" value="Unplaced"/>
</dbReference>
<proteinExistence type="predicted"/>
<reference evidence="2" key="1">
    <citation type="submission" date="2016-11" db="UniProtKB">
        <authorList>
            <consortium name="WormBaseParasite"/>
        </authorList>
    </citation>
    <scope>IDENTIFICATION</scope>
    <source>
        <strain evidence="2">KR3021</strain>
    </source>
</reference>
<accession>A0AC35U709</accession>
<evidence type="ECO:0000313" key="1">
    <source>
        <dbReference type="Proteomes" id="UP000095286"/>
    </source>
</evidence>
<sequence>MVKREDLIHLIGGGVGGVVGATITCPLEIIKVRLQSTTGLAGNSVFNEPNPPYSGSNPSTSNTSSTNSSLKFRSTSTRQILENAVKTKGLTPAQAKLSELPFQKGAVASNKYQFNLNIMSHFKHIYAKEGWKAMFKGLGPTIAAVGPSKAIYFFTYNAAKRTLNDCQFVVPDSALVHMLAAASGGFATIGVVNPIQVVKTRLQLNNGKLSIMQCIGYTLRKEGIIGFYRGCVASCYGVVEAIIQFVLYEKIRLELSYYLSKFDSILPFRFFSADPQMVHFMLAGGFSKFVACCVAYPHEVVRTRTREAGYVRTGFWTHIGLIYKEGGFRALYRGIEIQMIRTIPNTAIVMATYEYTVKNLTERLNEK</sequence>